<accession>A0ABY7D783</accession>
<gene>
    <name evidence="1" type="ORF">PtA15_16A366</name>
</gene>
<dbReference type="RefSeq" id="XP_053028013.1">
    <property type="nucleotide sequence ID" value="XM_053164048.1"/>
</dbReference>
<dbReference type="GeneID" id="77804943"/>
<evidence type="ECO:0000313" key="1">
    <source>
        <dbReference type="EMBL" id="WAQ92458.1"/>
    </source>
</evidence>
<dbReference type="Proteomes" id="UP001164743">
    <property type="component" value="Chromosome 16A"/>
</dbReference>
<dbReference type="EMBL" id="CP110436">
    <property type="protein sequence ID" value="WAQ92458.1"/>
    <property type="molecule type" value="Genomic_DNA"/>
</dbReference>
<name>A0ABY7D783_9BASI</name>
<protein>
    <submittedName>
        <fullName evidence="1">Uncharacterized protein</fullName>
    </submittedName>
</protein>
<organism evidence="1 2">
    <name type="scientific">Puccinia triticina</name>
    <dbReference type="NCBI Taxonomy" id="208348"/>
    <lineage>
        <taxon>Eukaryota</taxon>
        <taxon>Fungi</taxon>
        <taxon>Dikarya</taxon>
        <taxon>Basidiomycota</taxon>
        <taxon>Pucciniomycotina</taxon>
        <taxon>Pucciniomycetes</taxon>
        <taxon>Pucciniales</taxon>
        <taxon>Pucciniaceae</taxon>
        <taxon>Puccinia</taxon>
    </lineage>
</organism>
<sequence>MPPAPFFNSQAASRSPDVSLKINFCSDSLETAAILNSSGDNLFPMLYQTFAETFGVIDNTIPCPSNKGIDIITEKDEAETVQDFDNMYSGLNSALAARFAALLGPIPNELPSS</sequence>
<proteinExistence type="predicted"/>
<evidence type="ECO:0000313" key="2">
    <source>
        <dbReference type="Proteomes" id="UP001164743"/>
    </source>
</evidence>
<reference evidence="1" key="1">
    <citation type="submission" date="2022-10" db="EMBL/GenBank/DDBJ databases">
        <title>Puccinia triticina Genome sequencing and assembly.</title>
        <authorList>
            <person name="Li C."/>
        </authorList>
    </citation>
    <scope>NUCLEOTIDE SEQUENCE</scope>
    <source>
        <strain evidence="1">Pt15</strain>
    </source>
</reference>
<keyword evidence="2" id="KW-1185">Reference proteome</keyword>